<reference evidence="1 2" key="1">
    <citation type="submission" date="2019-08" db="EMBL/GenBank/DDBJ databases">
        <authorList>
            <person name="Dong K."/>
        </authorList>
    </citation>
    <scope>NUCLEOTIDE SEQUENCE [LARGE SCALE GENOMIC DNA]</scope>
    <source>
        <strain evidence="1 2">K-1</strain>
    </source>
</reference>
<keyword evidence="2" id="KW-1185">Reference proteome</keyword>
<dbReference type="Proteomes" id="UP000321949">
    <property type="component" value="Unassembled WGS sequence"/>
</dbReference>
<evidence type="ECO:0000313" key="2">
    <source>
        <dbReference type="Proteomes" id="UP000321949"/>
    </source>
</evidence>
<dbReference type="EMBL" id="VRSX01000004">
    <property type="protein sequence ID" value="TXK10600.1"/>
    <property type="molecule type" value="Genomic_DNA"/>
</dbReference>
<comment type="caution">
    <text evidence="1">The sequence shown here is derived from an EMBL/GenBank/DDBJ whole genome shotgun (WGS) entry which is preliminary data.</text>
</comment>
<organism evidence="1 2">
    <name type="scientific">Microbacterium saccharophilum</name>
    <dbReference type="NCBI Taxonomy" id="1213358"/>
    <lineage>
        <taxon>Bacteria</taxon>
        <taxon>Bacillati</taxon>
        <taxon>Actinomycetota</taxon>
        <taxon>Actinomycetes</taxon>
        <taxon>Micrococcales</taxon>
        <taxon>Microbacteriaceae</taxon>
        <taxon>Microbacterium</taxon>
    </lineage>
</organism>
<dbReference type="RefSeq" id="WP_147050656.1">
    <property type="nucleotide sequence ID" value="NZ_BKAH01000007.1"/>
</dbReference>
<dbReference type="OrthoDB" id="4947318at2"/>
<gene>
    <name evidence="1" type="ORF">FVP74_09685</name>
</gene>
<sequence>MAAEPEDAPAVAVTVVRTGGLAGLSRRWHAVGGEESDLVALVHRCPWDDCREDAAAPEGADRFTWSVSAVCGSEERHAELAEHDLDGPWRELVDAVRERARSVPAPQE</sequence>
<dbReference type="InterPro" id="IPR049457">
    <property type="entry name" value="Emfourin"/>
</dbReference>
<accession>A0A5C8HZ15</accession>
<protein>
    <submittedName>
        <fullName evidence="1">Uncharacterized protein</fullName>
    </submittedName>
</protein>
<proteinExistence type="predicted"/>
<evidence type="ECO:0000313" key="1">
    <source>
        <dbReference type="EMBL" id="TXK10600.1"/>
    </source>
</evidence>
<name>A0A5C8HZ15_9MICO</name>
<dbReference type="Pfam" id="PF20242">
    <property type="entry name" value="Emfourin"/>
    <property type="match status" value="1"/>
</dbReference>
<dbReference type="AlphaFoldDB" id="A0A5C8HZ15"/>